<accession>A0A227JB50</accession>
<gene>
    <name evidence="1" type="ORF">CA163_14505</name>
</gene>
<sequence length="56" mass="6234">EMEIPPNTIAKFYGYKSSCDLEQILKQDKNDANSDICSTPCARSLTSDVSKTTIFD</sequence>
<comment type="caution">
    <text evidence="1">The sequence shown here is derived from an EMBL/GenBank/DDBJ whole genome shotgun (WGS) entry which is preliminary data.</text>
</comment>
<feature type="non-terminal residue" evidence="1">
    <location>
        <position position="1"/>
    </location>
</feature>
<proteinExistence type="predicted"/>
<dbReference type="AlphaFoldDB" id="A0A227JB50"/>
<dbReference type="EMBL" id="NIXT01000832">
    <property type="protein sequence ID" value="OXE32088.1"/>
    <property type="molecule type" value="Genomic_DNA"/>
</dbReference>
<evidence type="ECO:0000313" key="2">
    <source>
        <dbReference type="Proteomes" id="UP000214596"/>
    </source>
</evidence>
<protein>
    <submittedName>
        <fullName evidence="1">Uncharacterized protein</fullName>
    </submittedName>
</protein>
<organism evidence="1 2">
    <name type="scientific">Vibrio parahaemolyticus</name>
    <dbReference type="NCBI Taxonomy" id="670"/>
    <lineage>
        <taxon>Bacteria</taxon>
        <taxon>Pseudomonadati</taxon>
        <taxon>Pseudomonadota</taxon>
        <taxon>Gammaproteobacteria</taxon>
        <taxon>Vibrionales</taxon>
        <taxon>Vibrionaceae</taxon>
        <taxon>Vibrio</taxon>
    </lineage>
</organism>
<name>A0A227JB50_VIBPH</name>
<evidence type="ECO:0000313" key="1">
    <source>
        <dbReference type="EMBL" id="OXE32088.1"/>
    </source>
</evidence>
<dbReference type="Proteomes" id="UP000214596">
    <property type="component" value="Unassembled WGS sequence"/>
</dbReference>
<reference evidence="1 2" key="1">
    <citation type="journal article" date="2017" name="Appl. Environ. Microbiol.">
        <title>Parallel evolution of two clades of a major Atlantic endemic Vibrio parahaemolyticus pathogen lineage by independent acquisition of related pathogenicity islands.</title>
        <authorList>
            <person name="Xu F."/>
            <person name="Gonzalez-Escalona N."/>
            <person name="Drees K.P."/>
            <person name="Sebra R.P."/>
            <person name="Cooper V.S."/>
            <person name="Jones S.H."/>
            <person name="Whistler C.A."/>
        </authorList>
    </citation>
    <scope>NUCLEOTIDE SEQUENCE [LARGE SCALE GENOMIC DNA]</scope>
    <source>
        <strain evidence="1 2">MAVP-3</strain>
    </source>
</reference>